<evidence type="ECO:0000313" key="1">
    <source>
        <dbReference type="EMBL" id="ABE66071.1"/>
    </source>
</evidence>
<sequence>MKLLSETRYYQWSCVKGVWSECPMVGEFSRPCVIIMNIKPYMLLTTTIHVAPNLSKAFLCIPLVNL</sequence>
<accession>Q1PE77</accession>
<protein>
    <submittedName>
        <fullName evidence="1">Uncharacterized protein</fullName>
    </submittedName>
</protein>
<reference evidence="1" key="1">
    <citation type="submission" date="2006-03" db="EMBL/GenBank/DDBJ databases">
        <authorList>
            <person name="Underwood B.A."/>
            <person name="Xiao Y."/>
            <person name="Moskal W."/>
            <person name="Monaghan E."/>
            <person name="Wang W."/>
            <person name="Redman J."/>
            <person name="Wu H.C."/>
            <person name="Utterback T."/>
            <person name="Town C.D."/>
        </authorList>
    </citation>
    <scope>NUCLEOTIDE SEQUENCE</scope>
</reference>
<gene>
    <name evidence="1" type="ordered locus">At4g16090</name>
</gene>
<organism evidence="1">
    <name type="scientific">Arabidopsis thaliana</name>
    <name type="common">Mouse-ear cress</name>
    <dbReference type="NCBI Taxonomy" id="3702"/>
    <lineage>
        <taxon>Eukaryota</taxon>
        <taxon>Viridiplantae</taxon>
        <taxon>Streptophyta</taxon>
        <taxon>Embryophyta</taxon>
        <taxon>Tracheophyta</taxon>
        <taxon>Spermatophyta</taxon>
        <taxon>Magnoliopsida</taxon>
        <taxon>eudicotyledons</taxon>
        <taxon>Gunneridae</taxon>
        <taxon>Pentapetalae</taxon>
        <taxon>rosids</taxon>
        <taxon>malvids</taxon>
        <taxon>Brassicales</taxon>
        <taxon>Brassicaceae</taxon>
        <taxon>Camelineae</taxon>
        <taxon>Arabidopsis</taxon>
    </lineage>
</organism>
<name>Q1PE77_ARATH</name>
<dbReference type="AlphaFoldDB" id="Q1PE77"/>
<proteinExistence type="evidence at transcript level"/>
<dbReference type="EMBL" id="DQ446841">
    <property type="protein sequence ID" value="ABE66071.1"/>
    <property type="molecule type" value="mRNA"/>
</dbReference>